<name>S8DSR8_FOMSC</name>
<dbReference type="GO" id="GO:0005506">
    <property type="term" value="F:iron ion binding"/>
    <property type="evidence" value="ECO:0007669"/>
    <property type="project" value="InterPro"/>
</dbReference>
<evidence type="ECO:0000313" key="12">
    <source>
        <dbReference type="EMBL" id="EPS94258.1"/>
    </source>
</evidence>
<evidence type="ECO:0000313" key="13">
    <source>
        <dbReference type="Proteomes" id="UP000015241"/>
    </source>
</evidence>
<dbReference type="GO" id="GO:0004497">
    <property type="term" value="F:monooxygenase activity"/>
    <property type="evidence" value="ECO:0007669"/>
    <property type="project" value="UniProtKB-KW"/>
</dbReference>
<comment type="subcellular location">
    <subcellularLocation>
        <location evidence="2">Membrane</location>
    </subcellularLocation>
</comment>
<keyword evidence="7" id="KW-1133">Transmembrane helix</keyword>
<dbReference type="AlphaFoldDB" id="S8DSR8"/>
<evidence type="ECO:0000256" key="8">
    <source>
        <dbReference type="ARBA" id="ARBA00023002"/>
    </source>
</evidence>
<gene>
    <name evidence="12" type="ORF">FOMPIDRAFT_1134722</name>
</gene>
<dbReference type="GO" id="GO:0016020">
    <property type="term" value="C:membrane"/>
    <property type="evidence" value="ECO:0007669"/>
    <property type="project" value="UniProtKB-SubCell"/>
</dbReference>
<keyword evidence="8" id="KW-0560">Oxidoreductase</keyword>
<dbReference type="SUPFAM" id="SSF48264">
    <property type="entry name" value="Cytochrome P450"/>
    <property type="match status" value="1"/>
</dbReference>
<dbReference type="InterPro" id="IPR050364">
    <property type="entry name" value="Cytochrome_P450_fung"/>
</dbReference>
<keyword evidence="5" id="KW-0812">Transmembrane</keyword>
<comment type="cofactor">
    <cofactor evidence="1">
        <name>heme</name>
        <dbReference type="ChEBI" id="CHEBI:30413"/>
    </cofactor>
</comment>
<evidence type="ECO:0000256" key="5">
    <source>
        <dbReference type="ARBA" id="ARBA00022692"/>
    </source>
</evidence>
<evidence type="ECO:0000256" key="3">
    <source>
        <dbReference type="ARBA" id="ARBA00010617"/>
    </source>
</evidence>
<evidence type="ECO:0000256" key="11">
    <source>
        <dbReference type="ARBA" id="ARBA00023136"/>
    </source>
</evidence>
<dbReference type="InterPro" id="IPR036396">
    <property type="entry name" value="Cyt_P450_sf"/>
</dbReference>
<dbReference type="GO" id="GO:0016705">
    <property type="term" value="F:oxidoreductase activity, acting on paired donors, with incorporation or reduction of molecular oxygen"/>
    <property type="evidence" value="ECO:0007669"/>
    <property type="project" value="InterPro"/>
</dbReference>
<dbReference type="InParanoid" id="S8DSR8"/>
<dbReference type="STRING" id="743788.S8DSR8"/>
<proteinExistence type="inferred from homology"/>
<evidence type="ECO:0000256" key="7">
    <source>
        <dbReference type="ARBA" id="ARBA00022989"/>
    </source>
</evidence>
<keyword evidence="4" id="KW-0349">Heme</keyword>
<dbReference type="GO" id="GO:0020037">
    <property type="term" value="F:heme binding"/>
    <property type="evidence" value="ECO:0007669"/>
    <property type="project" value="InterPro"/>
</dbReference>
<keyword evidence="9" id="KW-0408">Iron</keyword>
<evidence type="ECO:0000256" key="9">
    <source>
        <dbReference type="ARBA" id="ARBA00023004"/>
    </source>
</evidence>
<dbReference type="OrthoDB" id="2802867at2759"/>
<evidence type="ECO:0000256" key="1">
    <source>
        <dbReference type="ARBA" id="ARBA00001971"/>
    </source>
</evidence>
<dbReference type="Proteomes" id="UP000015241">
    <property type="component" value="Unassembled WGS sequence"/>
</dbReference>
<feature type="non-terminal residue" evidence="12">
    <location>
        <position position="1"/>
    </location>
</feature>
<protein>
    <submittedName>
        <fullName evidence="12">Uncharacterized protein</fullName>
    </submittedName>
</protein>
<reference evidence="12 13" key="1">
    <citation type="journal article" date="2012" name="Science">
        <title>The Paleozoic origin of enzymatic lignin decomposition reconstructed from 31 fungal genomes.</title>
        <authorList>
            <person name="Floudas D."/>
            <person name="Binder M."/>
            <person name="Riley R."/>
            <person name="Barry K."/>
            <person name="Blanchette R.A."/>
            <person name="Henrissat B."/>
            <person name="Martinez A.T."/>
            <person name="Otillar R."/>
            <person name="Spatafora J.W."/>
            <person name="Yadav J.S."/>
            <person name="Aerts A."/>
            <person name="Benoit I."/>
            <person name="Boyd A."/>
            <person name="Carlson A."/>
            <person name="Copeland A."/>
            <person name="Coutinho P.M."/>
            <person name="de Vries R.P."/>
            <person name="Ferreira P."/>
            <person name="Findley K."/>
            <person name="Foster B."/>
            <person name="Gaskell J."/>
            <person name="Glotzer D."/>
            <person name="Gorecki P."/>
            <person name="Heitman J."/>
            <person name="Hesse C."/>
            <person name="Hori C."/>
            <person name="Igarashi K."/>
            <person name="Jurgens J.A."/>
            <person name="Kallen N."/>
            <person name="Kersten P."/>
            <person name="Kohler A."/>
            <person name="Kuees U."/>
            <person name="Kumar T.K.A."/>
            <person name="Kuo A."/>
            <person name="LaButti K."/>
            <person name="Larrondo L.F."/>
            <person name="Lindquist E."/>
            <person name="Ling A."/>
            <person name="Lombard V."/>
            <person name="Lucas S."/>
            <person name="Lundell T."/>
            <person name="Martin R."/>
            <person name="McLaughlin D.J."/>
            <person name="Morgenstern I."/>
            <person name="Morin E."/>
            <person name="Murat C."/>
            <person name="Nagy L.G."/>
            <person name="Nolan M."/>
            <person name="Ohm R.A."/>
            <person name="Patyshakuliyeva A."/>
            <person name="Rokas A."/>
            <person name="Ruiz-Duenas F.J."/>
            <person name="Sabat G."/>
            <person name="Salamov A."/>
            <person name="Samejima M."/>
            <person name="Schmutz J."/>
            <person name="Slot J.C."/>
            <person name="St John F."/>
            <person name="Stenlid J."/>
            <person name="Sun H."/>
            <person name="Sun S."/>
            <person name="Syed K."/>
            <person name="Tsang A."/>
            <person name="Wiebenga A."/>
            <person name="Young D."/>
            <person name="Pisabarro A."/>
            <person name="Eastwood D.C."/>
            <person name="Martin F."/>
            <person name="Cullen D."/>
            <person name="Grigoriev I.V."/>
            <person name="Hibbett D.S."/>
        </authorList>
    </citation>
    <scope>NUCLEOTIDE SEQUENCE</scope>
    <source>
        <strain evidence="13">FP-58527</strain>
    </source>
</reference>
<comment type="similarity">
    <text evidence="3">Belongs to the cytochrome P450 family.</text>
</comment>
<dbReference type="PANTHER" id="PTHR46300">
    <property type="entry name" value="P450, PUTATIVE (EUROFUNG)-RELATED-RELATED"/>
    <property type="match status" value="1"/>
</dbReference>
<evidence type="ECO:0000256" key="10">
    <source>
        <dbReference type="ARBA" id="ARBA00023033"/>
    </source>
</evidence>
<dbReference type="Gene3D" id="1.10.630.10">
    <property type="entry name" value="Cytochrome P450"/>
    <property type="match status" value="1"/>
</dbReference>
<organism evidence="12 13">
    <name type="scientific">Fomitopsis schrenkii</name>
    <name type="common">Brown rot fungus</name>
    <dbReference type="NCBI Taxonomy" id="2126942"/>
    <lineage>
        <taxon>Eukaryota</taxon>
        <taxon>Fungi</taxon>
        <taxon>Dikarya</taxon>
        <taxon>Basidiomycota</taxon>
        <taxon>Agaricomycotina</taxon>
        <taxon>Agaricomycetes</taxon>
        <taxon>Polyporales</taxon>
        <taxon>Fomitopsis</taxon>
    </lineage>
</organism>
<keyword evidence="13" id="KW-1185">Reference proteome</keyword>
<sequence>SHTPPPGPRGWFVTGNLVQIPQVDPWLVYSTWADNLKFGDVVHLSALSDHLVILNTAQAAKDLLDGRSTLYSAQPSSVRAPLTWLSAVTDGSHVVPDDG</sequence>
<accession>S8DSR8</accession>
<evidence type="ECO:0000256" key="2">
    <source>
        <dbReference type="ARBA" id="ARBA00004370"/>
    </source>
</evidence>
<dbReference type="EMBL" id="KE504239">
    <property type="protein sequence ID" value="EPS94258.1"/>
    <property type="molecule type" value="Genomic_DNA"/>
</dbReference>
<keyword evidence="6" id="KW-0479">Metal-binding</keyword>
<keyword evidence="11" id="KW-0472">Membrane</keyword>
<dbReference type="HOGENOM" id="CLU_001570_21_4_1"/>
<evidence type="ECO:0000256" key="6">
    <source>
        <dbReference type="ARBA" id="ARBA00022723"/>
    </source>
</evidence>
<keyword evidence="10" id="KW-0503">Monooxygenase</keyword>
<evidence type="ECO:0000256" key="4">
    <source>
        <dbReference type="ARBA" id="ARBA00022617"/>
    </source>
</evidence>